<dbReference type="InterPro" id="IPR014756">
    <property type="entry name" value="Ig_E-set"/>
</dbReference>
<evidence type="ECO:0000256" key="1">
    <source>
        <dbReference type="ARBA" id="ARBA00004613"/>
    </source>
</evidence>
<reference evidence="6" key="1">
    <citation type="journal article" date="2019" name="bioRxiv">
        <title>The Genome of the Zebra Mussel, Dreissena polymorpha: A Resource for Invasive Species Research.</title>
        <authorList>
            <person name="McCartney M.A."/>
            <person name="Auch B."/>
            <person name="Kono T."/>
            <person name="Mallez S."/>
            <person name="Zhang Y."/>
            <person name="Obille A."/>
            <person name="Becker A."/>
            <person name="Abrahante J.E."/>
            <person name="Garbe J."/>
            <person name="Badalamenti J.P."/>
            <person name="Herman A."/>
            <person name="Mangelson H."/>
            <person name="Liachko I."/>
            <person name="Sullivan S."/>
            <person name="Sone E.D."/>
            <person name="Koren S."/>
            <person name="Silverstein K.A.T."/>
            <person name="Beckman K.B."/>
            <person name="Gohl D.M."/>
        </authorList>
    </citation>
    <scope>NUCLEOTIDE SEQUENCE</scope>
    <source>
        <strain evidence="6">Duluth1</strain>
        <tissue evidence="6">Whole animal</tissue>
    </source>
</reference>
<dbReference type="AlphaFoldDB" id="A0A9D4R3U5"/>
<keyword evidence="7" id="KW-1185">Reference proteome</keyword>
<feature type="chain" id="PRO_5038800992" description="MD-2-related lipid-recognition domain-containing protein" evidence="4">
    <location>
        <begin position="17"/>
        <end position="147"/>
    </location>
</feature>
<dbReference type="GO" id="GO:0005576">
    <property type="term" value="C:extracellular region"/>
    <property type="evidence" value="ECO:0007669"/>
    <property type="project" value="UniProtKB-SubCell"/>
</dbReference>
<evidence type="ECO:0000259" key="5">
    <source>
        <dbReference type="SMART" id="SM00737"/>
    </source>
</evidence>
<sequence>MMRFVVFAAVFATVTAEVILTIHDCGSHDAIINSIKVDQCNAEPCIVQKGKDYTVHVNFTATRTVQEAHNVLHGGLGFISAPFPLQPENACQGSVTCPIVAGQTYEYVQTMTCPTFAPSIAVQARWEVKDEHRQDIFCFTTKLQIHS</sequence>
<dbReference type="Proteomes" id="UP000828390">
    <property type="component" value="Unassembled WGS sequence"/>
</dbReference>
<feature type="domain" description="MD-2-related lipid-recognition" evidence="5">
    <location>
        <begin position="22"/>
        <end position="143"/>
    </location>
</feature>
<comment type="subcellular location">
    <subcellularLocation>
        <location evidence="1">Secreted</location>
    </subcellularLocation>
</comment>
<dbReference type="OrthoDB" id="6489092at2759"/>
<dbReference type="Gene3D" id="2.60.40.770">
    <property type="match status" value="1"/>
</dbReference>
<protein>
    <recommendedName>
        <fullName evidence="5">MD-2-related lipid-recognition domain-containing protein</fullName>
    </recommendedName>
</protein>
<evidence type="ECO:0000313" key="6">
    <source>
        <dbReference type="EMBL" id="KAH3852270.1"/>
    </source>
</evidence>
<comment type="caution">
    <text evidence="6">The sequence shown here is derived from an EMBL/GenBank/DDBJ whole genome shotgun (WGS) entry which is preliminary data.</text>
</comment>
<dbReference type="Pfam" id="PF02221">
    <property type="entry name" value="E1_DerP2_DerF2"/>
    <property type="match status" value="1"/>
</dbReference>
<gene>
    <name evidence="6" type="ORF">DPMN_094773</name>
</gene>
<dbReference type="FunFam" id="2.60.40.770:FF:000001">
    <property type="entry name" value="NPC intracellular cholesterol transporter 2"/>
    <property type="match status" value="1"/>
</dbReference>
<comment type="similarity">
    <text evidence="2">Belongs to the NPC2 family.</text>
</comment>
<keyword evidence="3" id="KW-0964">Secreted</keyword>
<reference evidence="6" key="2">
    <citation type="submission" date="2020-11" db="EMBL/GenBank/DDBJ databases">
        <authorList>
            <person name="McCartney M.A."/>
            <person name="Auch B."/>
            <person name="Kono T."/>
            <person name="Mallez S."/>
            <person name="Becker A."/>
            <person name="Gohl D.M."/>
            <person name="Silverstein K.A.T."/>
            <person name="Koren S."/>
            <person name="Bechman K.B."/>
            <person name="Herman A."/>
            <person name="Abrahante J.E."/>
            <person name="Garbe J."/>
        </authorList>
    </citation>
    <scope>NUCLEOTIDE SEQUENCE</scope>
    <source>
        <strain evidence="6">Duluth1</strain>
        <tissue evidence="6">Whole animal</tissue>
    </source>
</reference>
<name>A0A9D4R3U5_DREPO</name>
<dbReference type="SUPFAM" id="SSF81296">
    <property type="entry name" value="E set domains"/>
    <property type="match status" value="1"/>
</dbReference>
<dbReference type="SMART" id="SM00737">
    <property type="entry name" value="ML"/>
    <property type="match status" value="1"/>
</dbReference>
<evidence type="ECO:0000256" key="3">
    <source>
        <dbReference type="ARBA" id="ARBA00022525"/>
    </source>
</evidence>
<proteinExistence type="inferred from homology"/>
<dbReference type="GO" id="GO:0032934">
    <property type="term" value="F:sterol binding"/>
    <property type="evidence" value="ECO:0007669"/>
    <property type="project" value="InterPro"/>
</dbReference>
<keyword evidence="4" id="KW-0732">Signal</keyword>
<dbReference type="PANTHER" id="PTHR11306:SF68">
    <property type="entry name" value="NPC INTRACELLULAR CHOLESTEROL TRANSPORTER 2"/>
    <property type="match status" value="1"/>
</dbReference>
<accession>A0A9D4R3U5</accession>
<dbReference type="InterPro" id="IPR039670">
    <property type="entry name" value="NPC2-like"/>
</dbReference>
<feature type="signal peptide" evidence="4">
    <location>
        <begin position="1"/>
        <end position="16"/>
    </location>
</feature>
<dbReference type="EMBL" id="JAIWYP010000003">
    <property type="protein sequence ID" value="KAH3852270.1"/>
    <property type="molecule type" value="Genomic_DNA"/>
</dbReference>
<dbReference type="InterPro" id="IPR003172">
    <property type="entry name" value="ML_dom"/>
</dbReference>
<dbReference type="PANTHER" id="PTHR11306">
    <property type="entry name" value="NIEMANN PICK TYPE C2 PROTEIN NPC2-RELATED"/>
    <property type="match status" value="1"/>
</dbReference>
<dbReference type="GO" id="GO:0015918">
    <property type="term" value="P:sterol transport"/>
    <property type="evidence" value="ECO:0007669"/>
    <property type="project" value="InterPro"/>
</dbReference>
<evidence type="ECO:0000313" key="7">
    <source>
        <dbReference type="Proteomes" id="UP000828390"/>
    </source>
</evidence>
<evidence type="ECO:0000256" key="4">
    <source>
        <dbReference type="SAM" id="SignalP"/>
    </source>
</evidence>
<organism evidence="6 7">
    <name type="scientific">Dreissena polymorpha</name>
    <name type="common">Zebra mussel</name>
    <name type="synonym">Mytilus polymorpha</name>
    <dbReference type="NCBI Taxonomy" id="45954"/>
    <lineage>
        <taxon>Eukaryota</taxon>
        <taxon>Metazoa</taxon>
        <taxon>Spiralia</taxon>
        <taxon>Lophotrochozoa</taxon>
        <taxon>Mollusca</taxon>
        <taxon>Bivalvia</taxon>
        <taxon>Autobranchia</taxon>
        <taxon>Heteroconchia</taxon>
        <taxon>Euheterodonta</taxon>
        <taxon>Imparidentia</taxon>
        <taxon>Neoheterodontei</taxon>
        <taxon>Myida</taxon>
        <taxon>Dreissenoidea</taxon>
        <taxon>Dreissenidae</taxon>
        <taxon>Dreissena</taxon>
    </lineage>
</organism>
<evidence type="ECO:0000256" key="2">
    <source>
        <dbReference type="ARBA" id="ARBA00006370"/>
    </source>
</evidence>